<evidence type="ECO:0000256" key="1">
    <source>
        <dbReference type="ARBA" id="ARBA00004141"/>
    </source>
</evidence>
<keyword evidence="5 7" id="KW-1133">Transmembrane helix</keyword>
<keyword evidence="3 7" id="KW-0812">Transmembrane</keyword>
<dbReference type="Proteomes" id="UP001642484">
    <property type="component" value="Unassembled WGS sequence"/>
</dbReference>
<keyword evidence="9" id="KW-1185">Reference proteome</keyword>
<evidence type="ECO:0000313" key="9">
    <source>
        <dbReference type="Proteomes" id="UP001642484"/>
    </source>
</evidence>
<name>A0ABP0L1B0_9DINO</name>
<dbReference type="PANTHER" id="PTHR46187">
    <property type="entry name" value="ALKALINE CERAMIDASE 3"/>
    <property type="match status" value="1"/>
</dbReference>
<comment type="caution">
    <text evidence="8">The sequence shown here is derived from an EMBL/GenBank/DDBJ whole genome shotgun (WGS) entry which is preliminary data.</text>
</comment>
<feature type="transmembrane region" description="Helical" evidence="7">
    <location>
        <begin position="74"/>
        <end position="94"/>
    </location>
</feature>
<evidence type="ECO:0000256" key="2">
    <source>
        <dbReference type="ARBA" id="ARBA00009780"/>
    </source>
</evidence>
<reference evidence="8 9" key="1">
    <citation type="submission" date="2024-02" db="EMBL/GenBank/DDBJ databases">
        <authorList>
            <person name="Chen Y."/>
            <person name="Shah S."/>
            <person name="Dougan E. K."/>
            <person name="Thang M."/>
            <person name="Chan C."/>
        </authorList>
    </citation>
    <scope>NUCLEOTIDE SEQUENCE [LARGE SCALE GENOMIC DNA]</scope>
</reference>
<evidence type="ECO:0000313" key="8">
    <source>
        <dbReference type="EMBL" id="CAK9032941.1"/>
    </source>
</evidence>
<dbReference type="InterPro" id="IPR008901">
    <property type="entry name" value="ACER"/>
</dbReference>
<feature type="transmembrane region" description="Helical" evidence="7">
    <location>
        <begin position="188"/>
        <end position="210"/>
    </location>
</feature>
<dbReference type="EMBL" id="CAXAMN010010879">
    <property type="protein sequence ID" value="CAK9032941.1"/>
    <property type="molecule type" value="Genomic_DNA"/>
</dbReference>
<evidence type="ECO:0000256" key="4">
    <source>
        <dbReference type="ARBA" id="ARBA00022801"/>
    </source>
</evidence>
<keyword evidence="4" id="KW-0378">Hydrolase</keyword>
<organism evidence="8 9">
    <name type="scientific">Durusdinium trenchii</name>
    <dbReference type="NCBI Taxonomy" id="1381693"/>
    <lineage>
        <taxon>Eukaryota</taxon>
        <taxon>Sar</taxon>
        <taxon>Alveolata</taxon>
        <taxon>Dinophyceae</taxon>
        <taxon>Suessiales</taxon>
        <taxon>Symbiodiniaceae</taxon>
        <taxon>Durusdinium</taxon>
    </lineage>
</organism>
<protein>
    <submittedName>
        <fullName evidence="8">Uncharacterized protein</fullName>
    </submittedName>
</protein>
<gene>
    <name evidence="8" type="ORF">CCMP2556_LOCUS18864</name>
</gene>
<feature type="transmembrane region" description="Helical" evidence="7">
    <location>
        <begin position="131"/>
        <end position="148"/>
    </location>
</feature>
<feature type="transmembrane region" description="Helical" evidence="7">
    <location>
        <begin position="154"/>
        <end position="176"/>
    </location>
</feature>
<dbReference type="Pfam" id="PF05875">
    <property type="entry name" value="Ceramidase"/>
    <property type="match status" value="1"/>
</dbReference>
<accession>A0ABP0L1B0</accession>
<proteinExistence type="inferred from homology"/>
<feature type="transmembrane region" description="Helical" evidence="7">
    <location>
        <begin position="46"/>
        <end position="67"/>
    </location>
</feature>
<dbReference type="PANTHER" id="PTHR46187:SF3">
    <property type="entry name" value="ALKALINE CERAMIDASE 3"/>
    <property type="match status" value="1"/>
</dbReference>
<feature type="transmembrane region" description="Helical" evidence="7">
    <location>
        <begin position="230"/>
        <end position="249"/>
    </location>
</feature>
<evidence type="ECO:0000256" key="7">
    <source>
        <dbReference type="SAM" id="Phobius"/>
    </source>
</evidence>
<keyword evidence="6 7" id="KW-0472">Membrane</keyword>
<comment type="subcellular location">
    <subcellularLocation>
        <location evidence="1">Membrane</location>
        <topology evidence="1">Multi-pass membrane protein</topology>
    </subcellularLocation>
</comment>
<sequence length="276" mass="32082">MLPRDPFYRRPIQTLSFHPHPFWGQPTSHVDWCEANYVHTRYVAEFFNTMSSIPMLVVSIWGLYLCFKYQLELRFYLCWLGIGVVGIGSVAFHGTLHPTGQAIDELGMICASLAFLYVVLEIGHLEARRPWLPWVELLYAVAFAIAYFTSPFFFPIFVAIYACTVLLIIHQAYRVYQHYQKEESASAVWQRCLFWTAALGYPGGFLFLWVPENALCPFYPEIFQRLHLHALFHIVTTMSPYCYVVFMTYHRCLMLKRDAEHRLGAGLAYIHVKEAA</sequence>
<feature type="transmembrane region" description="Helical" evidence="7">
    <location>
        <begin position="106"/>
        <end position="124"/>
    </location>
</feature>
<comment type="similarity">
    <text evidence="2">Belongs to the alkaline ceramidase family.</text>
</comment>
<evidence type="ECO:0000256" key="5">
    <source>
        <dbReference type="ARBA" id="ARBA00022989"/>
    </source>
</evidence>
<evidence type="ECO:0000256" key="6">
    <source>
        <dbReference type="ARBA" id="ARBA00023136"/>
    </source>
</evidence>
<evidence type="ECO:0000256" key="3">
    <source>
        <dbReference type="ARBA" id="ARBA00022692"/>
    </source>
</evidence>